<feature type="region of interest" description="Disordered" evidence="1">
    <location>
        <begin position="621"/>
        <end position="672"/>
    </location>
</feature>
<evidence type="ECO:0000313" key="3">
    <source>
        <dbReference type="Proteomes" id="UP001465976"/>
    </source>
</evidence>
<feature type="region of interest" description="Disordered" evidence="1">
    <location>
        <begin position="262"/>
        <end position="387"/>
    </location>
</feature>
<accession>A0ABR3ET06</accession>
<gene>
    <name evidence="2" type="ORF">V5O48_015990</name>
</gene>
<dbReference type="EMBL" id="JBAHYK010002034">
    <property type="protein sequence ID" value="KAL0566026.1"/>
    <property type="molecule type" value="Genomic_DNA"/>
</dbReference>
<feature type="compositionally biased region" description="Basic and acidic residues" evidence="1">
    <location>
        <begin position="656"/>
        <end position="669"/>
    </location>
</feature>
<proteinExistence type="predicted"/>
<protein>
    <submittedName>
        <fullName evidence="2">Uncharacterized protein</fullName>
    </submittedName>
</protein>
<feature type="compositionally biased region" description="Acidic residues" evidence="1">
    <location>
        <begin position="631"/>
        <end position="650"/>
    </location>
</feature>
<keyword evidence="3" id="KW-1185">Reference proteome</keyword>
<reference evidence="2 3" key="1">
    <citation type="submission" date="2024-02" db="EMBL/GenBank/DDBJ databases">
        <title>A draft genome for the cacao thread blight pathogen Marasmius crinis-equi.</title>
        <authorList>
            <person name="Cohen S.P."/>
            <person name="Baruah I.K."/>
            <person name="Amoako-Attah I."/>
            <person name="Bukari Y."/>
            <person name="Meinhardt L.W."/>
            <person name="Bailey B.A."/>
        </authorList>
    </citation>
    <scope>NUCLEOTIDE SEQUENCE [LARGE SCALE GENOMIC DNA]</scope>
    <source>
        <strain evidence="2 3">GH-76</strain>
    </source>
</reference>
<dbReference type="Proteomes" id="UP001465976">
    <property type="component" value="Unassembled WGS sequence"/>
</dbReference>
<comment type="caution">
    <text evidence="2">The sequence shown here is derived from an EMBL/GenBank/DDBJ whole genome shotgun (WGS) entry which is preliminary data.</text>
</comment>
<evidence type="ECO:0000313" key="2">
    <source>
        <dbReference type="EMBL" id="KAL0566026.1"/>
    </source>
</evidence>
<name>A0ABR3ET06_9AGAR</name>
<sequence>MTIPTDWVPVACDKRDGVQGIIYCTQNHGLMRKRFPGVDITTYVWVHDCATEPMRELQDIGCHMTAPKGLDVDEVKAMGWTVLYPSRNEFLVSRDSSGSGRDEDDRIISWSICPEDYRPEALQLIKSVEDRILGPLSDLTPERSKKVDGKWVGGTFFERTWRAENGVKGGRCYHLGTSYQKQPQTEAPTYGFKQRKGTDRDVEGLALRRDLLRAAAMVAVDGLRKGAPEVLEYTNSQAEFTNAARLGIDENTAFTAGQLNIAPSAERQAPDTNPDATDAEESSGEYLAEQQVDEVGSSRKRKRDVNDIHGDDVDDRSQHCRRLRPLPNRKGSHQRGEQPDVPVPRLVINDEDGRTKGNGRGQKRRRLNDGNISALGEFGDNHADTNDDPVPPTALMNLTKAHPDVKFKELFFLYEPKVCWVLEPHTSAQLRGTDSVALSALPKDTVRGINRVNQEMRNGGSSHNEPIVPSCVSATFVHDGRSTMEDRSYLNLIPRHLLMADLYAIRQGDPEVAWQIDRDKYLSAFSCLVNGVRTTASPWPLGPGWGPPEIGVNGDTGSDEEEVIEPDSVPYNNQARHEQATAWLGHVAKAARHIPLCVSVEATFPEEGVGGSPGARQKVISASRRDGGVFVEEEQDVGEDIEDEDEDDDEANRALTRKDKGKGRERDPAELSSSVVVPLGDVAGPSRPKFIEALGRDCLQELLRQVWHVIESEPDGANATTLASDLSPTGMNPLESLSTVNRGPSQQTAVTTRHQLGLRVDSLLTMMLMWAELSRMKRAAAMALDGRRAPSSWFEQLAAAIFKWLKVQGQDLELNLLDYLQAEQLRTDAIPITLSSSRLIFNANIAGLAIHKAGSVVESWLQFSGTALQASFVDRLLRLGGPGALVLEATSDVAQHLGRFNQHVLMVDRNKRAITMEPLDNTERDWLRRTPALQLGTPDNDILWDIEESSKALQSPEEVARYTSLLAMSRCHLNSSVVDAMWERCMVNSDTWKLAALVMKQTLEFQEEGTTRIPELDNYLKGRIPNRSPDHLNPFRALNPMTKLLYRYYGSPSQDPHDCAFWRASGLSELLTFHGFGQGWGTREGLALLKPPYFTLARATTAWTPFGPNADPTHMVCNVPVCNPNVWSHQPAGSYSLDRRDRHDRDRRLSMEEMLEPYWSDNIQSQWEDWLAGRDHSWQSFNLLLDGLRVPNLNSSSLGGLQLANSLALYGIVTPPSLFEMAVIIEKLNKGGVVGLESLGLCNPKAGLRDITLGLIIFHQHLRALLSPAQRRQIHFSPPQSEHPLCKVPRYVDLKVDWVSAHPDLVPSGWQVTKTQIAEALQLLDGCSHNFD</sequence>
<organism evidence="2 3">
    <name type="scientific">Marasmius crinis-equi</name>
    <dbReference type="NCBI Taxonomy" id="585013"/>
    <lineage>
        <taxon>Eukaryota</taxon>
        <taxon>Fungi</taxon>
        <taxon>Dikarya</taxon>
        <taxon>Basidiomycota</taxon>
        <taxon>Agaricomycotina</taxon>
        <taxon>Agaricomycetes</taxon>
        <taxon>Agaricomycetidae</taxon>
        <taxon>Agaricales</taxon>
        <taxon>Marasmiineae</taxon>
        <taxon>Marasmiaceae</taxon>
        <taxon>Marasmius</taxon>
    </lineage>
</organism>
<evidence type="ECO:0000256" key="1">
    <source>
        <dbReference type="SAM" id="MobiDB-lite"/>
    </source>
</evidence>
<feature type="compositionally biased region" description="Basic and acidic residues" evidence="1">
    <location>
        <begin position="304"/>
        <end position="318"/>
    </location>
</feature>